<dbReference type="GO" id="GO:0045892">
    <property type="term" value="P:negative regulation of DNA-templated transcription"/>
    <property type="evidence" value="ECO:0007669"/>
    <property type="project" value="TreeGrafter"/>
</dbReference>
<accession>A0A3D8GLT2</accession>
<dbReference type="InterPro" id="IPR029016">
    <property type="entry name" value="GAF-like_dom_sf"/>
</dbReference>
<keyword evidence="2" id="KW-0238">DNA-binding</keyword>
<dbReference type="PROSITE" id="PS51077">
    <property type="entry name" value="HTH_ICLR"/>
    <property type="match status" value="1"/>
</dbReference>
<sequence length="253" mass="29103">MLKTLDLALKVLRMFTKERPVWGGRELANEMGLNHTNIYRILETLEKNRFISKDKETKKYSLGYATWELGMIMYESLNVTNLIRPILERLRDKTGESIFLTVLDRNEAVTLDVVEPENKVKFSVTAGSRAPLYVGASYRTILSYMPQDFIEEVIHSDLVKYTKTTMTNPDELKAELEHIRERGWAKSQGEYTSDVIAVAVPLFDRGEIIGSITVSGPVYRMTDDKVNEYLPLLMAARDEVRSVIERYQLKLKV</sequence>
<dbReference type="GO" id="GO:0003677">
    <property type="term" value="F:DNA binding"/>
    <property type="evidence" value="ECO:0007669"/>
    <property type="project" value="UniProtKB-KW"/>
</dbReference>
<organism evidence="6 7">
    <name type="scientific">Neobacillus piezotolerans</name>
    <dbReference type="NCBI Taxonomy" id="2259171"/>
    <lineage>
        <taxon>Bacteria</taxon>
        <taxon>Bacillati</taxon>
        <taxon>Bacillota</taxon>
        <taxon>Bacilli</taxon>
        <taxon>Bacillales</taxon>
        <taxon>Bacillaceae</taxon>
        <taxon>Neobacillus</taxon>
    </lineage>
</organism>
<dbReference type="InterPro" id="IPR050707">
    <property type="entry name" value="HTH_MetabolicPath_Reg"/>
</dbReference>
<dbReference type="PROSITE" id="PS51078">
    <property type="entry name" value="ICLR_ED"/>
    <property type="match status" value="1"/>
</dbReference>
<dbReference type="SMART" id="SM00346">
    <property type="entry name" value="HTH_ICLR"/>
    <property type="match status" value="1"/>
</dbReference>
<feature type="domain" description="IclR-ED" evidence="5">
    <location>
        <begin position="65"/>
        <end position="246"/>
    </location>
</feature>
<evidence type="ECO:0000259" key="5">
    <source>
        <dbReference type="PROSITE" id="PS51078"/>
    </source>
</evidence>
<dbReference type="Gene3D" id="1.10.10.10">
    <property type="entry name" value="Winged helix-like DNA-binding domain superfamily/Winged helix DNA-binding domain"/>
    <property type="match status" value="1"/>
</dbReference>
<dbReference type="GO" id="GO:0003700">
    <property type="term" value="F:DNA-binding transcription factor activity"/>
    <property type="evidence" value="ECO:0007669"/>
    <property type="project" value="TreeGrafter"/>
</dbReference>
<dbReference type="RefSeq" id="WP_115453639.1">
    <property type="nucleotide sequence ID" value="NZ_QNQT01000012.1"/>
</dbReference>
<name>A0A3D8GLT2_9BACI</name>
<dbReference type="PANTHER" id="PTHR30136:SF35">
    <property type="entry name" value="HTH-TYPE TRANSCRIPTIONAL REGULATOR RV1719"/>
    <property type="match status" value="1"/>
</dbReference>
<dbReference type="Gene3D" id="3.30.450.40">
    <property type="match status" value="1"/>
</dbReference>
<dbReference type="SUPFAM" id="SSF46785">
    <property type="entry name" value="Winged helix' DNA-binding domain"/>
    <property type="match status" value="1"/>
</dbReference>
<dbReference type="SUPFAM" id="SSF55781">
    <property type="entry name" value="GAF domain-like"/>
    <property type="match status" value="1"/>
</dbReference>
<dbReference type="Pfam" id="PF01614">
    <property type="entry name" value="IclR_C"/>
    <property type="match status" value="1"/>
</dbReference>
<keyword evidence="7" id="KW-1185">Reference proteome</keyword>
<comment type="caution">
    <text evidence="6">The sequence shown here is derived from an EMBL/GenBank/DDBJ whole genome shotgun (WGS) entry which is preliminary data.</text>
</comment>
<protein>
    <submittedName>
        <fullName evidence="6">IclR family transcriptional regulator</fullName>
    </submittedName>
</protein>
<evidence type="ECO:0000259" key="4">
    <source>
        <dbReference type="PROSITE" id="PS51077"/>
    </source>
</evidence>
<proteinExistence type="predicted"/>
<keyword evidence="1" id="KW-0805">Transcription regulation</keyword>
<evidence type="ECO:0000256" key="3">
    <source>
        <dbReference type="ARBA" id="ARBA00023163"/>
    </source>
</evidence>
<evidence type="ECO:0000313" key="6">
    <source>
        <dbReference type="EMBL" id="RDU35237.1"/>
    </source>
</evidence>
<dbReference type="OrthoDB" id="9791752at2"/>
<dbReference type="Proteomes" id="UP000257144">
    <property type="component" value="Unassembled WGS sequence"/>
</dbReference>
<dbReference type="InterPro" id="IPR014757">
    <property type="entry name" value="Tscrpt_reg_IclR_C"/>
</dbReference>
<dbReference type="Pfam" id="PF09339">
    <property type="entry name" value="HTH_IclR"/>
    <property type="match status" value="1"/>
</dbReference>
<gene>
    <name evidence="6" type="ORF">DRW41_19155</name>
</gene>
<evidence type="ECO:0000256" key="1">
    <source>
        <dbReference type="ARBA" id="ARBA00023015"/>
    </source>
</evidence>
<dbReference type="InterPro" id="IPR005471">
    <property type="entry name" value="Tscrpt_reg_IclR_N"/>
</dbReference>
<dbReference type="AlphaFoldDB" id="A0A3D8GLT2"/>
<reference evidence="6 7" key="1">
    <citation type="submission" date="2018-07" db="EMBL/GenBank/DDBJ databases">
        <title>Bacillus sp. YLB-04 draft genome sequence.</title>
        <authorList>
            <person name="Yu L."/>
            <person name="Tang X."/>
        </authorList>
    </citation>
    <scope>NUCLEOTIDE SEQUENCE [LARGE SCALE GENOMIC DNA]</scope>
    <source>
        <strain evidence="6 7">YLB-04</strain>
    </source>
</reference>
<keyword evidence="3" id="KW-0804">Transcription</keyword>
<dbReference type="PANTHER" id="PTHR30136">
    <property type="entry name" value="HELIX-TURN-HELIX TRANSCRIPTIONAL REGULATOR, ICLR FAMILY"/>
    <property type="match status" value="1"/>
</dbReference>
<dbReference type="EMBL" id="QNQT01000012">
    <property type="protein sequence ID" value="RDU35237.1"/>
    <property type="molecule type" value="Genomic_DNA"/>
</dbReference>
<evidence type="ECO:0000256" key="2">
    <source>
        <dbReference type="ARBA" id="ARBA00023125"/>
    </source>
</evidence>
<dbReference type="InterPro" id="IPR036388">
    <property type="entry name" value="WH-like_DNA-bd_sf"/>
</dbReference>
<evidence type="ECO:0000313" key="7">
    <source>
        <dbReference type="Proteomes" id="UP000257144"/>
    </source>
</evidence>
<dbReference type="InterPro" id="IPR036390">
    <property type="entry name" value="WH_DNA-bd_sf"/>
</dbReference>
<feature type="domain" description="HTH iclR-type" evidence="4">
    <location>
        <begin position="2"/>
        <end position="64"/>
    </location>
</feature>